<dbReference type="InterPro" id="IPR003594">
    <property type="entry name" value="HATPase_dom"/>
</dbReference>
<dbReference type="InterPro" id="IPR036890">
    <property type="entry name" value="HATPase_C_sf"/>
</dbReference>
<dbReference type="Pfam" id="PF02518">
    <property type="entry name" value="HATPase_c"/>
    <property type="match status" value="1"/>
</dbReference>
<evidence type="ECO:0000313" key="17">
    <source>
        <dbReference type="Proteomes" id="UP000196118"/>
    </source>
</evidence>
<dbReference type="GO" id="GO:0000155">
    <property type="term" value="F:phosphorelay sensor kinase activity"/>
    <property type="evidence" value="ECO:0007669"/>
    <property type="project" value="InterPro"/>
</dbReference>
<dbReference type="Gene3D" id="1.10.1760.20">
    <property type="match status" value="1"/>
</dbReference>
<dbReference type="GO" id="GO:0071555">
    <property type="term" value="P:cell wall organization"/>
    <property type="evidence" value="ECO:0007669"/>
    <property type="project" value="InterPro"/>
</dbReference>
<evidence type="ECO:0000256" key="9">
    <source>
        <dbReference type="ARBA" id="ARBA00022777"/>
    </source>
</evidence>
<evidence type="ECO:0000256" key="10">
    <source>
        <dbReference type="ARBA" id="ARBA00022840"/>
    </source>
</evidence>
<reference evidence="16 17" key="1">
    <citation type="submission" date="2017-05" db="EMBL/GenBank/DDBJ databases">
        <title>Genome sequence of Pediococcus pentosaceus strain SRCM100892.</title>
        <authorList>
            <person name="Cho S.H."/>
        </authorList>
    </citation>
    <scope>NUCLEOTIDE SEQUENCE [LARGE SCALE GENOMIC DNA]</scope>
    <source>
        <strain evidence="16 17">SRCM100892</strain>
    </source>
</reference>
<evidence type="ECO:0000256" key="5">
    <source>
        <dbReference type="ARBA" id="ARBA00022553"/>
    </source>
</evidence>
<dbReference type="PROSITE" id="PS50109">
    <property type="entry name" value="HIS_KIN"/>
    <property type="match status" value="1"/>
</dbReference>
<keyword evidence="8" id="KW-0547">Nucleotide-binding</keyword>
<evidence type="ECO:0000256" key="4">
    <source>
        <dbReference type="ARBA" id="ARBA00022475"/>
    </source>
</evidence>
<feature type="transmembrane region" description="Helical" evidence="14">
    <location>
        <begin position="123"/>
        <end position="141"/>
    </location>
</feature>
<comment type="catalytic activity">
    <reaction evidence="1">
        <text>ATP + protein L-histidine = ADP + protein N-phospho-L-histidine.</text>
        <dbReference type="EC" id="2.7.13.3"/>
    </reaction>
</comment>
<evidence type="ECO:0000256" key="6">
    <source>
        <dbReference type="ARBA" id="ARBA00022679"/>
    </source>
</evidence>
<dbReference type="EMBL" id="CP021474">
    <property type="protein sequence ID" value="ARW20045.1"/>
    <property type="molecule type" value="Genomic_DNA"/>
</dbReference>
<gene>
    <name evidence="16" type="primary">lytS</name>
    <name evidence="16" type="ORF">S100892_01474</name>
</gene>
<name>A0A1Y0VPG1_PEDPE</name>
<evidence type="ECO:0000256" key="7">
    <source>
        <dbReference type="ARBA" id="ARBA00022692"/>
    </source>
</evidence>
<dbReference type="Pfam" id="PF07694">
    <property type="entry name" value="5TM-5TMR_LYT"/>
    <property type="match status" value="1"/>
</dbReference>
<feature type="transmembrane region" description="Helical" evidence="14">
    <location>
        <begin position="153"/>
        <end position="173"/>
    </location>
</feature>
<keyword evidence="5" id="KW-0597">Phosphoprotein</keyword>
<feature type="transmembrane region" description="Helical" evidence="14">
    <location>
        <begin position="6"/>
        <end position="25"/>
    </location>
</feature>
<keyword evidence="13 14" id="KW-0472">Membrane</keyword>
<evidence type="ECO:0000256" key="11">
    <source>
        <dbReference type="ARBA" id="ARBA00022989"/>
    </source>
</evidence>
<evidence type="ECO:0000256" key="3">
    <source>
        <dbReference type="ARBA" id="ARBA00012438"/>
    </source>
</evidence>
<keyword evidence="9 16" id="KW-0418">Kinase</keyword>
<feature type="domain" description="Histidine kinase" evidence="15">
    <location>
        <begin position="478"/>
        <end position="577"/>
    </location>
</feature>
<dbReference type="Proteomes" id="UP000196118">
    <property type="component" value="Chromosome"/>
</dbReference>
<dbReference type="PANTHER" id="PTHR34220">
    <property type="entry name" value="SENSOR HISTIDINE KINASE YPDA"/>
    <property type="match status" value="1"/>
</dbReference>
<organism evidence="16 17">
    <name type="scientific">Pediococcus pentosaceus</name>
    <dbReference type="NCBI Taxonomy" id="1255"/>
    <lineage>
        <taxon>Bacteria</taxon>
        <taxon>Bacillati</taxon>
        <taxon>Bacillota</taxon>
        <taxon>Bacilli</taxon>
        <taxon>Lactobacillales</taxon>
        <taxon>Lactobacillaceae</taxon>
        <taxon>Pediococcus</taxon>
    </lineage>
</organism>
<keyword evidence="11 14" id="KW-1133">Transmembrane helix</keyword>
<evidence type="ECO:0000256" key="13">
    <source>
        <dbReference type="ARBA" id="ARBA00023136"/>
    </source>
</evidence>
<keyword evidence="4" id="KW-1003">Cell membrane</keyword>
<sequence>MLNLTVLLFERAGLIIILAFFLVNIPQFRKLLFRKDWSTTFQLFAIFSIFTIVANLIGVELRPDNSIQFKSLLQNVTPGDSVANIRILTVTVSGIIGGPLVGGGVGLVAGLHRMLQESLTTDALFYIPSSMIIGILAGFFAKKKQHRFATMKVFDGFLVGLLMEAIQMLFILLFSPTGWTLVKYIAIPMMLVGALGTSVFLSIITLYFRQEVDTQATQTKSIFQLALKTLPVFRQGLNQEAAKNAASLILEYTNFDAVGITDESKILAFAGMGSDHHITGASILTELSEEAVKLGEVQIGNNAHEINCPVKSCPLHSAVVVPLIIKGKAVGSLKLYYVEEWRLSPVEIQLGTGLGEILAMQIMLGEIEHQSELVRDAEIKSLQSQVNPHFFFNAINTIVAVMRYDSDQARELLIQLSTYFRANLTGIRETTIPLYQEFKHVKAYLMLEQTRFPNRFEILFHQKVSENVMIPPFSIQIIVENALKHAFNSRKKGNIVSINVEQIKQRLKIEITDNGQGIDKSIIDKLGKQTVSSVSGSGTALQNLNARLMGLYGKDAELKISSDQNGTQVVIQIPYKEQV</sequence>
<dbReference type="SUPFAM" id="SSF55874">
    <property type="entry name" value="ATPase domain of HSP90 chaperone/DNA topoisomerase II/histidine kinase"/>
    <property type="match status" value="1"/>
</dbReference>
<dbReference type="SUPFAM" id="SSF55781">
    <property type="entry name" value="GAF domain-like"/>
    <property type="match status" value="1"/>
</dbReference>
<accession>A0A1Y0VPG1</accession>
<dbReference type="GO" id="GO:0005524">
    <property type="term" value="F:ATP binding"/>
    <property type="evidence" value="ECO:0007669"/>
    <property type="project" value="UniProtKB-KW"/>
</dbReference>
<keyword evidence="10" id="KW-0067">ATP-binding</keyword>
<evidence type="ECO:0000313" key="16">
    <source>
        <dbReference type="EMBL" id="ARW20045.1"/>
    </source>
</evidence>
<evidence type="ECO:0000256" key="8">
    <source>
        <dbReference type="ARBA" id="ARBA00022741"/>
    </source>
</evidence>
<dbReference type="InterPro" id="IPR029016">
    <property type="entry name" value="GAF-like_dom_sf"/>
</dbReference>
<dbReference type="InterPro" id="IPR010559">
    <property type="entry name" value="Sig_transdc_His_kin_internal"/>
</dbReference>
<evidence type="ECO:0000256" key="2">
    <source>
        <dbReference type="ARBA" id="ARBA00004651"/>
    </source>
</evidence>
<feature type="transmembrane region" description="Helical" evidence="14">
    <location>
        <begin position="37"/>
        <end position="57"/>
    </location>
</feature>
<dbReference type="SMART" id="SM00387">
    <property type="entry name" value="HATPase_c"/>
    <property type="match status" value="1"/>
</dbReference>
<keyword evidence="6 16" id="KW-0808">Transferase</keyword>
<comment type="subcellular location">
    <subcellularLocation>
        <location evidence="2">Cell membrane</location>
        <topology evidence="2">Multi-pass membrane protein</topology>
    </subcellularLocation>
</comment>
<evidence type="ECO:0000256" key="12">
    <source>
        <dbReference type="ARBA" id="ARBA00023012"/>
    </source>
</evidence>
<keyword evidence="7 14" id="KW-0812">Transmembrane</keyword>
<dbReference type="Pfam" id="PF06580">
    <property type="entry name" value="His_kinase"/>
    <property type="match status" value="1"/>
</dbReference>
<dbReference type="InterPro" id="IPR005467">
    <property type="entry name" value="His_kinase_dom"/>
</dbReference>
<dbReference type="PANTHER" id="PTHR34220:SF7">
    <property type="entry name" value="SENSOR HISTIDINE KINASE YPDA"/>
    <property type="match status" value="1"/>
</dbReference>
<dbReference type="Gene3D" id="3.30.450.40">
    <property type="match status" value="1"/>
</dbReference>
<feature type="transmembrane region" description="Helical" evidence="14">
    <location>
        <begin position="185"/>
        <end position="208"/>
    </location>
</feature>
<dbReference type="AlphaFoldDB" id="A0A1Y0VPG1"/>
<dbReference type="EC" id="2.7.13.3" evidence="3"/>
<keyword evidence="12" id="KW-0902">Two-component regulatory system</keyword>
<dbReference type="InterPro" id="IPR050640">
    <property type="entry name" value="Bact_2-comp_sensor_kinase"/>
</dbReference>
<dbReference type="Gene3D" id="3.30.565.10">
    <property type="entry name" value="Histidine kinase-like ATPase, C-terminal domain"/>
    <property type="match status" value="1"/>
</dbReference>
<evidence type="ECO:0000256" key="1">
    <source>
        <dbReference type="ARBA" id="ARBA00000085"/>
    </source>
</evidence>
<dbReference type="InterPro" id="IPR011620">
    <property type="entry name" value="Sig_transdc_His_kinase_LytS_TM"/>
</dbReference>
<proteinExistence type="predicted"/>
<evidence type="ECO:0000259" key="15">
    <source>
        <dbReference type="PROSITE" id="PS50109"/>
    </source>
</evidence>
<dbReference type="GO" id="GO:0005886">
    <property type="term" value="C:plasma membrane"/>
    <property type="evidence" value="ECO:0007669"/>
    <property type="project" value="UniProtKB-SubCell"/>
</dbReference>
<protein>
    <recommendedName>
        <fullName evidence="3">histidine kinase</fullName>
        <ecNumber evidence="3">2.7.13.3</ecNumber>
    </recommendedName>
</protein>
<evidence type="ECO:0000256" key="14">
    <source>
        <dbReference type="SAM" id="Phobius"/>
    </source>
</evidence>